<dbReference type="OrthoDB" id="6766673at2759"/>
<feature type="domain" description="DDE Tnp4" evidence="3">
    <location>
        <begin position="41"/>
        <end position="147"/>
    </location>
</feature>
<keyword evidence="2" id="KW-0479">Metal-binding</keyword>
<reference evidence="4" key="2">
    <citation type="submission" date="2017-10" db="EMBL/GenBank/DDBJ databases">
        <title>Ladona fulva Genome sequencing and assembly.</title>
        <authorList>
            <person name="Murali S."/>
            <person name="Richards S."/>
            <person name="Bandaranaike D."/>
            <person name="Bellair M."/>
            <person name="Blankenburg K."/>
            <person name="Chao H."/>
            <person name="Dinh H."/>
            <person name="Doddapaneni H."/>
            <person name="Dugan-Rocha S."/>
            <person name="Elkadiri S."/>
            <person name="Gnanaolivu R."/>
            <person name="Hernandez B."/>
            <person name="Skinner E."/>
            <person name="Javaid M."/>
            <person name="Lee S."/>
            <person name="Li M."/>
            <person name="Ming W."/>
            <person name="Munidasa M."/>
            <person name="Muniz J."/>
            <person name="Nguyen L."/>
            <person name="Hughes D."/>
            <person name="Osuji N."/>
            <person name="Pu L.-L."/>
            <person name="Puazo M."/>
            <person name="Qu C."/>
            <person name="Quiroz J."/>
            <person name="Raj R."/>
            <person name="Weissenberger G."/>
            <person name="Xin Y."/>
            <person name="Zou X."/>
            <person name="Han Y."/>
            <person name="Worley K."/>
            <person name="Muzny D."/>
            <person name="Gibbs R."/>
        </authorList>
    </citation>
    <scope>NUCLEOTIDE SEQUENCE</scope>
    <source>
        <strain evidence="4">Sampled in the wild</strain>
    </source>
</reference>
<dbReference type="GO" id="GO:0046872">
    <property type="term" value="F:metal ion binding"/>
    <property type="evidence" value="ECO:0007669"/>
    <property type="project" value="UniProtKB-KW"/>
</dbReference>
<name>A0A8K0JUL7_LADFU</name>
<dbReference type="Proteomes" id="UP000792457">
    <property type="component" value="Unassembled WGS sequence"/>
</dbReference>
<evidence type="ECO:0000259" key="3">
    <source>
        <dbReference type="Pfam" id="PF13359"/>
    </source>
</evidence>
<evidence type="ECO:0000313" key="4">
    <source>
        <dbReference type="EMBL" id="KAG8222977.1"/>
    </source>
</evidence>
<dbReference type="AlphaFoldDB" id="A0A8K0JUL7"/>
<evidence type="ECO:0000313" key="5">
    <source>
        <dbReference type="Proteomes" id="UP000792457"/>
    </source>
</evidence>
<reference evidence="4" key="1">
    <citation type="submission" date="2013-04" db="EMBL/GenBank/DDBJ databases">
        <authorList>
            <person name="Qu J."/>
            <person name="Murali S.C."/>
            <person name="Bandaranaike D."/>
            <person name="Bellair M."/>
            <person name="Blankenburg K."/>
            <person name="Chao H."/>
            <person name="Dinh H."/>
            <person name="Doddapaneni H."/>
            <person name="Downs B."/>
            <person name="Dugan-Rocha S."/>
            <person name="Elkadiri S."/>
            <person name="Gnanaolivu R.D."/>
            <person name="Hernandez B."/>
            <person name="Javaid M."/>
            <person name="Jayaseelan J.C."/>
            <person name="Lee S."/>
            <person name="Li M."/>
            <person name="Ming W."/>
            <person name="Munidasa M."/>
            <person name="Muniz J."/>
            <person name="Nguyen L."/>
            <person name="Ongeri F."/>
            <person name="Osuji N."/>
            <person name="Pu L.-L."/>
            <person name="Puazo M."/>
            <person name="Qu C."/>
            <person name="Quiroz J."/>
            <person name="Raj R."/>
            <person name="Weissenberger G."/>
            <person name="Xin Y."/>
            <person name="Zou X."/>
            <person name="Han Y."/>
            <person name="Richards S."/>
            <person name="Worley K."/>
            <person name="Muzny D."/>
            <person name="Gibbs R."/>
        </authorList>
    </citation>
    <scope>NUCLEOTIDE SEQUENCE</scope>
    <source>
        <strain evidence="4">Sampled in the wild</strain>
    </source>
</reference>
<dbReference type="Pfam" id="PF13359">
    <property type="entry name" value="DDE_Tnp_4"/>
    <property type="match status" value="1"/>
</dbReference>
<protein>
    <recommendedName>
        <fullName evidence="3">DDE Tnp4 domain-containing protein</fullName>
    </recommendedName>
</protein>
<accession>A0A8K0JUL7</accession>
<proteinExistence type="predicted"/>
<sequence length="156" mass="17429">MKFALEVEQRNRGGVEVAKKGARSSQKWQFKCRFPTAIGVVDCTHAGIEKSRLHGDSYVNCNGNSTLNITATCDRRRMSTSIDLGFPGSLYKSRIMKNATVREAVFRARNTVITADDGCRIEPLLMKPCTSPTGAEHTKFDIQPKEKRAIIEGCFW</sequence>
<keyword evidence="5" id="KW-1185">Reference proteome</keyword>
<evidence type="ECO:0000256" key="2">
    <source>
        <dbReference type="ARBA" id="ARBA00022723"/>
    </source>
</evidence>
<dbReference type="EMBL" id="KZ308148">
    <property type="protein sequence ID" value="KAG8222977.1"/>
    <property type="molecule type" value="Genomic_DNA"/>
</dbReference>
<dbReference type="InterPro" id="IPR027806">
    <property type="entry name" value="HARBI1_dom"/>
</dbReference>
<organism evidence="4 5">
    <name type="scientific">Ladona fulva</name>
    <name type="common">Scarce chaser dragonfly</name>
    <name type="synonym">Libellula fulva</name>
    <dbReference type="NCBI Taxonomy" id="123851"/>
    <lineage>
        <taxon>Eukaryota</taxon>
        <taxon>Metazoa</taxon>
        <taxon>Ecdysozoa</taxon>
        <taxon>Arthropoda</taxon>
        <taxon>Hexapoda</taxon>
        <taxon>Insecta</taxon>
        <taxon>Pterygota</taxon>
        <taxon>Palaeoptera</taxon>
        <taxon>Odonata</taxon>
        <taxon>Epiprocta</taxon>
        <taxon>Anisoptera</taxon>
        <taxon>Libelluloidea</taxon>
        <taxon>Libellulidae</taxon>
        <taxon>Ladona</taxon>
    </lineage>
</organism>
<comment type="caution">
    <text evidence="4">The sequence shown here is derived from an EMBL/GenBank/DDBJ whole genome shotgun (WGS) entry which is preliminary data.</text>
</comment>
<gene>
    <name evidence="4" type="ORF">J437_LFUL002700</name>
</gene>
<evidence type="ECO:0000256" key="1">
    <source>
        <dbReference type="ARBA" id="ARBA00001968"/>
    </source>
</evidence>
<comment type="cofactor">
    <cofactor evidence="1">
        <name>a divalent metal cation</name>
        <dbReference type="ChEBI" id="CHEBI:60240"/>
    </cofactor>
</comment>